<proteinExistence type="predicted"/>
<name>A0AAD5MVZ1_PARTN</name>
<dbReference type="Proteomes" id="UP001196413">
    <property type="component" value="Unassembled WGS sequence"/>
</dbReference>
<protein>
    <submittedName>
        <fullName evidence="1">Uncharacterized protein</fullName>
    </submittedName>
</protein>
<dbReference type="EMBL" id="JAHQIW010002850">
    <property type="protein sequence ID" value="KAJ1356616.1"/>
    <property type="molecule type" value="Genomic_DNA"/>
</dbReference>
<evidence type="ECO:0000313" key="1">
    <source>
        <dbReference type="EMBL" id="KAJ1356616.1"/>
    </source>
</evidence>
<accession>A0AAD5MVZ1</accession>
<keyword evidence="2" id="KW-1185">Reference proteome</keyword>
<gene>
    <name evidence="1" type="ORF">KIN20_014350</name>
</gene>
<comment type="caution">
    <text evidence="1">The sequence shown here is derived from an EMBL/GenBank/DDBJ whole genome shotgun (WGS) entry which is preliminary data.</text>
</comment>
<sequence length="85" mass="9462">MDGCRVTERSETAVIAALRLESEKGVGAVLTLGKRLARICFFVKEDIDENLLSVIEDAEEDSLTVKEEPKEDLLIVKEKADKDLI</sequence>
<evidence type="ECO:0000313" key="2">
    <source>
        <dbReference type="Proteomes" id="UP001196413"/>
    </source>
</evidence>
<dbReference type="AlphaFoldDB" id="A0AAD5MVZ1"/>
<reference evidence="1" key="1">
    <citation type="submission" date="2021-06" db="EMBL/GenBank/DDBJ databases">
        <title>Parelaphostrongylus tenuis whole genome reference sequence.</title>
        <authorList>
            <person name="Garwood T.J."/>
            <person name="Larsen P.A."/>
            <person name="Fountain-Jones N.M."/>
            <person name="Garbe J.R."/>
            <person name="Macchietto M.G."/>
            <person name="Kania S.A."/>
            <person name="Gerhold R.W."/>
            <person name="Richards J.E."/>
            <person name="Wolf T.M."/>
        </authorList>
    </citation>
    <scope>NUCLEOTIDE SEQUENCE</scope>
    <source>
        <strain evidence="1">MNPRO001-30</strain>
        <tissue evidence="1">Meninges</tissue>
    </source>
</reference>
<organism evidence="1 2">
    <name type="scientific">Parelaphostrongylus tenuis</name>
    <name type="common">Meningeal worm</name>
    <dbReference type="NCBI Taxonomy" id="148309"/>
    <lineage>
        <taxon>Eukaryota</taxon>
        <taxon>Metazoa</taxon>
        <taxon>Ecdysozoa</taxon>
        <taxon>Nematoda</taxon>
        <taxon>Chromadorea</taxon>
        <taxon>Rhabditida</taxon>
        <taxon>Rhabditina</taxon>
        <taxon>Rhabditomorpha</taxon>
        <taxon>Strongyloidea</taxon>
        <taxon>Metastrongylidae</taxon>
        <taxon>Parelaphostrongylus</taxon>
    </lineage>
</organism>